<keyword evidence="5" id="KW-0175">Coiled coil</keyword>
<evidence type="ECO:0000313" key="9">
    <source>
        <dbReference type="Proteomes" id="UP001302126"/>
    </source>
</evidence>
<dbReference type="GO" id="GO:0006351">
    <property type="term" value="P:DNA-templated transcription"/>
    <property type="evidence" value="ECO:0007669"/>
    <property type="project" value="InterPro"/>
</dbReference>
<evidence type="ECO:0000259" key="7">
    <source>
        <dbReference type="PROSITE" id="PS50048"/>
    </source>
</evidence>
<dbReference type="EMBL" id="MU864418">
    <property type="protein sequence ID" value="KAK4186656.1"/>
    <property type="molecule type" value="Genomic_DNA"/>
</dbReference>
<evidence type="ECO:0000256" key="4">
    <source>
        <dbReference type="ARBA" id="ARBA00023242"/>
    </source>
</evidence>
<dbReference type="SMART" id="SM00066">
    <property type="entry name" value="GAL4"/>
    <property type="match status" value="1"/>
</dbReference>
<dbReference type="SMART" id="SM00906">
    <property type="entry name" value="Fungal_trans"/>
    <property type="match status" value="1"/>
</dbReference>
<evidence type="ECO:0000256" key="5">
    <source>
        <dbReference type="SAM" id="Coils"/>
    </source>
</evidence>
<dbReference type="GO" id="GO:0005634">
    <property type="term" value="C:nucleus"/>
    <property type="evidence" value="ECO:0007669"/>
    <property type="project" value="TreeGrafter"/>
</dbReference>
<evidence type="ECO:0000313" key="8">
    <source>
        <dbReference type="EMBL" id="KAK4186656.1"/>
    </source>
</evidence>
<dbReference type="PROSITE" id="PS00463">
    <property type="entry name" value="ZN2_CY6_FUNGAL_1"/>
    <property type="match status" value="1"/>
</dbReference>
<keyword evidence="3" id="KW-0804">Transcription</keyword>
<dbReference type="InterPro" id="IPR001138">
    <property type="entry name" value="Zn2Cys6_DnaBD"/>
</dbReference>
<organism evidence="8 9">
    <name type="scientific">Podospora australis</name>
    <dbReference type="NCBI Taxonomy" id="1536484"/>
    <lineage>
        <taxon>Eukaryota</taxon>
        <taxon>Fungi</taxon>
        <taxon>Dikarya</taxon>
        <taxon>Ascomycota</taxon>
        <taxon>Pezizomycotina</taxon>
        <taxon>Sordariomycetes</taxon>
        <taxon>Sordariomycetidae</taxon>
        <taxon>Sordariales</taxon>
        <taxon>Podosporaceae</taxon>
        <taxon>Podospora</taxon>
    </lineage>
</organism>
<dbReference type="Proteomes" id="UP001302126">
    <property type="component" value="Unassembled WGS sequence"/>
</dbReference>
<feature type="domain" description="Zn(2)-C6 fungal-type" evidence="7">
    <location>
        <begin position="31"/>
        <end position="60"/>
    </location>
</feature>
<comment type="caution">
    <text evidence="8">The sequence shown here is derived from an EMBL/GenBank/DDBJ whole genome shotgun (WGS) entry which is preliminary data.</text>
</comment>
<accession>A0AAN6WRH8</accession>
<dbReference type="PANTHER" id="PTHR47424">
    <property type="entry name" value="REGULATORY PROTEIN GAL4"/>
    <property type="match status" value="1"/>
</dbReference>
<dbReference type="PROSITE" id="PS50048">
    <property type="entry name" value="ZN2_CY6_FUNGAL_2"/>
    <property type="match status" value="1"/>
</dbReference>
<keyword evidence="9" id="KW-1185">Reference proteome</keyword>
<protein>
    <submittedName>
        <fullName evidence="8">Transcriptional activator protein acu-15</fullName>
    </submittedName>
</protein>
<dbReference type="GO" id="GO:0008270">
    <property type="term" value="F:zinc ion binding"/>
    <property type="evidence" value="ECO:0007669"/>
    <property type="project" value="InterPro"/>
</dbReference>
<reference evidence="8" key="2">
    <citation type="submission" date="2023-05" db="EMBL/GenBank/DDBJ databases">
        <authorList>
            <consortium name="Lawrence Berkeley National Laboratory"/>
            <person name="Steindorff A."/>
            <person name="Hensen N."/>
            <person name="Bonometti L."/>
            <person name="Westerberg I."/>
            <person name="Brannstrom I.O."/>
            <person name="Guillou S."/>
            <person name="Cros-Aarteil S."/>
            <person name="Calhoun S."/>
            <person name="Haridas S."/>
            <person name="Kuo A."/>
            <person name="Mondo S."/>
            <person name="Pangilinan J."/>
            <person name="Riley R."/>
            <person name="Labutti K."/>
            <person name="Andreopoulos B."/>
            <person name="Lipzen A."/>
            <person name="Chen C."/>
            <person name="Yanf M."/>
            <person name="Daum C."/>
            <person name="Ng V."/>
            <person name="Clum A."/>
            <person name="Ohm R."/>
            <person name="Martin F."/>
            <person name="Silar P."/>
            <person name="Natvig D."/>
            <person name="Lalanne C."/>
            <person name="Gautier V."/>
            <person name="Ament-Velasquez S.L."/>
            <person name="Kruys A."/>
            <person name="Hutchinson M.I."/>
            <person name="Powell A.J."/>
            <person name="Barry K."/>
            <person name="Miller A.N."/>
            <person name="Grigoriev I.V."/>
            <person name="Debuchy R."/>
            <person name="Gladieux P."/>
            <person name="Thoren M.H."/>
            <person name="Johannesson H."/>
        </authorList>
    </citation>
    <scope>NUCLEOTIDE SEQUENCE</scope>
    <source>
        <strain evidence="8">PSN309</strain>
    </source>
</reference>
<dbReference type="GO" id="GO:0000981">
    <property type="term" value="F:DNA-binding transcription factor activity, RNA polymerase II-specific"/>
    <property type="evidence" value="ECO:0007669"/>
    <property type="project" value="InterPro"/>
</dbReference>
<evidence type="ECO:0000256" key="2">
    <source>
        <dbReference type="ARBA" id="ARBA00023015"/>
    </source>
</evidence>
<dbReference type="PANTHER" id="PTHR47424:SF12">
    <property type="entry name" value="TRANSCRIPTION FACTOR ASQA"/>
    <property type="match status" value="1"/>
</dbReference>
<sequence>MSPTSSSAPGAPPSGERTSNIRPKRSQVSRACDWCRVHRIKCDAEQPCHNCRSRGGTCSTTGASEIRTLPHAFREIERLKRRVKELEQEIERRDRAAAASLPTPNQYDLWREHDFEQRPLAGLYTSNGNMPQKQLFGPSSLFYFIGRMTNHLAAFLEHPPADHTIQYSSNAKSFVDTPGLEPNLTQRGDQPMGMGMGLTMGVEGQSTGDPYTYLTAMQEEYFLNFFWQSYHCSFQIVDEASFKEHYRSLWASGNSKTRKPSALVDIILALCIQLEYDPASSQRGNNKAQAADADTELAGRWHYQRCQTLLISELESPTISTLQCHIFSVIYLCCASFQNMAASTLALAVRTAHILGLHLEPPQELPRTERELRKRLWWTLYTLESKTCMKLGRPWSAPISDTQCSLPSDDHQLAIHSGSAALAGGNVTWLTYTLQNTKLVLSARNVYVSFYHEAARILGSSSSPTIYDDPAVLEACANLLKGNMAALDIWIQSVPDALKTKRKRGGEPFSTDGSRLAIEAFAPLWLQRQRLFLELLYHNLSIILYRPLISFTPTGGAPTAEACSAQCVSHAITMTHHIHQALSETDLLKGWHESFQWQWNGAITIIGFILANPLSPQVAAARESIRLAVEVFEIFGKQFAVGRRAAKVVRELMMKGDMLLSGLQAELANLPPVVPTAGVDATAVAAADPLWNQVNAGVNLAGLGEGADATLSTMMQDSPFDAIRLQDVLTGTMDVAFSVDSYNSFELLQGSNMNFPDLWAFTAEA</sequence>
<dbReference type="InterPro" id="IPR051127">
    <property type="entry name" value="Fungal_SecMet_Regulators"/>
</dbReference>
<dbReference type="InterPro" id="IPR036864">
    <property type="entry name" value="Zn2-C6_fun-type_DNA-bd_sf"/>
</dbReference>
<dbReference type="CDD" id="cd00067">
    <property type="entry name" value="GAL4"/>
    <property type="match status" value="1"/>
</dbReference>
<dbReference type="CDD" id="cd12148">
    <property type="entry name" value="fungal_TF_MHR"/>
    <property type="match status" value="1"/>
</dbReference>
<proteinExistence type="predicted"/>
<dbReference type="Pfam" id="PF00172">
    <property type="entry name" value="Zn_clus"/>
    <property type="match status" value="1"/>
</dbReference>
<reference evidence="8" key="1">
    <citation type="journal article" date="2023" name="Mol. Phylogenet. Evol.">
        <title>Genome-scale phylogeny and comparative genomics of the fungal order Sordariales.</title>
        <authorList>
            <person name="Hensen N."/>
            <person name="Bonometti L."/>
            <person name="Westerberg I."/>
            <person name="Brannstrom I.O."/>
            <person name="Guillou S."/>
            <person name="Cros-Aarteil S."/>
            <person name="Calhoun S."/>
            <person name="Haridas S."/>
            <person name="Kuo A."/>
            <person name="Mondo S."/>
            <person name="Pangilinan J."/>
            <person name="Riley R."/>
            <person name="LaButti K."/>
            <person name="Andreopoulos B."/>
            <person name="Lipzen A."/>
            <person name="Chen C."/>
            <person name="Yan M."/>
            <person name="Daum C."/>
            <person name="Ng V."/>
            <person name="Clum A."/>
            <person name="Steindorff A."/>
            <person name="Ohm R.A."/>
            <person name="Martin F."/>
            <person name="Silar P."/>
            <person name="Natvig D.O."/>
            <person name="Lalanne C."/>
            <person name="Gautier V."/>
            <person name="Ament-Velasquez S.L."/>
            <person name="Kruys A."/>
            <person name="Hutchinson M.I."/>
            <person name="Powell A.J."/>
            <person name="Barry K."/>
            <person name="Miller A.N."/>
            <person name="Grigoriev I.V."/>
            <person name="Debuchy R."/>
            <person name="Gladieux P."/>
            <person name="Hiltunen Thoren M."/>
            <person name="Johannesson H."/>
        </authorList>
    </citation>
    <scope>NUCLEOTIDE SEQUENCE</scope>
    <source>
        <strain evidence="8">PSN309</strain>
    </source>
</reference>
<dbReference type="GO" id="GO:0000435">
    <property type="term" value="P:positive regulation of transcription from RNA polymerase II promoter by galactose"/>
    <property type="evidence" value="ECO:0007669"/>
    <property type="project" value="TreeGrafter"/>
</dbReference>
<dbReference type="GO" id="GO:0000978">
    <property type="term" value="F:RNA polymerase II cis-regulatory region sequence-specific DNA binding"/>
    <property type="evidence" value="ECO:0007669"/>
    <property type="project" value="TreeGrafter"/>
</dbReference>
<dbReference type="InterPro" id="IPR007219">
    <property type="entry name" value="XnlR_reg_dom"/>
</dbReference>
<gene>
    <name evidence="8" type="ORF">QBC35DRAFT_516044</name>
</gene>
<keyword evidence="2" id="KW-0805">Transcription regulation</keyword>
<keyword evidence="1" id="KW-0479">Metal-binding</keyword>
<feature type="coiled-coil region" evidence="5">
    <location>
        <begin position="69"/>
        <end position="96"/>
    </location>
</feature>
<dbReference type="SUPFAM" id="SSF57701">
    <property type="entry name" value="Zn2/Cys6 DNA-binding domain"/>
    <property type="match status" value="1"/>
</dbReference>
<feature type="compositionally biased region" description="Low complexity" evidence="6">
    <location>
        <begin position="1"/>
        <end position="15"/>
    </location>
</feature>
<dbReference type="AlphaFoldDB" id="A0AAN6WRH8"/>
<evidence type="ECO:0000256" key="6">
    <source>
        <dbReference type="SAM" id="MobiDB-lite"/>
    </source>
</evidence>
<dbReference type="Gene3D" id="4.10.240.10">
    <property type="entry name" value="Zn(2)-C6 fungal-type DNA-binding domain"/>
    <property type="match status" value="1"/>
</dbReference>
<name>A0AAN6WRH8_9PEZI</name>
<dbReference type="Pfam" id="PF04082">
    <property type="entry name" value="Fungal_trans"/>
    <property type="match status" value="1"/>
</dbReference>
<keyword evidence="4" id="KW-0539">Nucleus</keyword>
<evidence type="ECO:0000256" key="1">
    <source>
        <dbReference type="ARBA" id="ARBA00022723"/>
    </source>
</evidence>
<evidence type="ECO:0000256" key="3">
    <source>
        <dbReference type="ARBA" id="ARBA00023163"/>
    </source>
</evidence>
<feature type="region of interest" description="Disordered" evidence="6">
    <location>
        <begin position="1"/>
        <end position="24"/>
    </location>
</feature>